<evidence type="ECO:0000313" key="3">
    <source>
        <dbReference type="Proteomes" id="UP001190700"/>
    </source>
</evidence>
<reference evidence="2 3" key="1">
    <citation type="journal article" date="2015" name="Genome Biol. Evol.">
        <title>Comparative Genomics of a Bacterivorous Green Alga Reveals Evolutionary Causalities and Consequences of Phago-Mixotrophic Mode of Nutrition.</title>
        <authorList>
            <person name="Burns J.A."/>
            <person name="Paasch A."/>
            <person name="Narechania A."/>
            <person name="Kim E."/>
        </authorList>
    </citation>
    <scope>NUCLEOTIDE SEQUENCE [LARGE SCALE GENOMIC DNA]</scope>
    <source>
        <strain evidence="2 3">PLY_AMNH</strain>
    </source>
</reference>
<organism evidence="2 3">
    <name type="scientific">Cymbomonas tetramitiformis</name>
    <dbReference type="NCBI Taxonomy" id="36881"/>
    <lineage>
        <taxon>Eukaryota</taxon>
        <taxon>Viridiplantae</taxon>
        <taxon>Chlorophyta</taxon>
        <taxon>Pyramimonadophyceae</taxon>
        <taxon>Pyramimonadales</taxon>
        <taxon>Pyramimonadaceae</taxon>
        <taxon>Cymbomonas</taxon>
    </lineage>
</organism>
<evidence type="ECO:0000259" key="1">
    <source>
        <dbReference type="Pfam" id="PF17921"/>
    </source>
</evidence>
<sequence>MEAIIPDGWYETSGGPLQQLRDEVLAAPHHATRDFRVLVGGVLWRVAAGRYQLVLGEDSPLREVIFKEAHDSVAAGHTGREKTLERVLRRFWWKNASEDVAEWMTSCPTCQAFSTETAARIYFDVVWRQHGGAYANRVVEDMLRSFVGTNPEDWDLYMTNVQFAINDSRSDVTGFTPFER</sequence>
<proteinExistence type="predicted"/>
<evidence type="ECO:0000313" key="2">
    <source>
        <dbReference type="EMBL" id="KAK3250331.1"/>
    </source>
</evidence>
<dbReference type="Pfam" id="PF17921">
    <property type="entry name" value="Integrase_H2C2"/>
    <property type="match status" value="1"/>
</dbReference>
<dbReference type="Gene3D" id="1.10.340.70">
    <property type="match status" value="1"/>
</dbReference>
<name>A0AAE0C8C5_9CHLO</name>
<dbReference type="InterPro" id="IPR052160">
    <property type="entry name" value="Gypsy_RT_Integrase-like"/>
</dbReference>
<dbReference type="PANTHER" id="PTHR47266">
    <property type="entry name" value="ENDONUCLEASE-RELATED"/>
    <property type="match status" value="1"/>
</dbReference>
<protein>
    <recommendedName>
        <fullName evidence="1">Integrase zinc-binding domain-containing protein</fullName>
    </recommendedName>
</protein>
<keyword evidence="3" id="KW-1185">Reference proteome</keyword>
<accession>A0AAE0C8C5</accession>
<feature type="domain" description="Integrase zinc-binding" evidence="1">
    <location>
        <begin position="59"/>
        <end position="113"/>
    </location>
</feature>
<dbReference type="FunFam" id="1.10.340.70:FF:000001">
    <property type="entry name" value="Retrovirus-related Pol polyprotein from transposon gypsy-like Protein"/>
    <property type="match status" value="1"/>
</dbReference>
<dbReference type="EMBL" id="LGRX02026777">
    <property type="protein sequence ID" value="KAK3250331.1"/>
    <property type="molecule type" value="Genomic_DNA"/>
</dbReference>
<dbReference type="InterPro" id="IPR041588">
    <property type="entry name" value="Integrase_H2C2"/>
</dbReference>
<comment type="caution">
    <text evidence="2">The sequence shown here is derived from an EMBL/GenBank/DDBJ whole genome shotgun (WGS) entry which is preliminary data.</text>
</comment>
<dbReference type="Proteomes" id="UP001190700">
    <property type="component" value="Unassembled WGS sequence"/>
</dbReference>
<dbReference type="AlphaFoldDB" id="A0AAE0C8C5"/>
<gene>
    <name evidence="2" type="ORF">CYMTET_40292</name>
</gene>